<feature type="compositionally biased region" description="Basic and acidic residues" evidence="5">
    <location>
        <begin position="1"/>
        <end position="23"/>
    </location>
</feature>
<dbReference type="PANTHER" id="PTHR13285">
    <property type="entry name" value="ACYLTRANSFERASE"/>
    <property type="match status" value="1"/>
</dbReference>
<name>A0A813JXK7_POLGL</name>
<dbReference type="GO" id="GO:0005783">
    <property type="term" value="C:endoplasmic reticulum"/>
    <property type="evidence" value="ECO:0007669"/>
    <property type="project" value="TreeGrafter"/>
</dbReference>
<dbReference type="AlphaFoldDB" id="A0A813JXK7"/>
<keyword evidence="3 6" id="KW-1133">Transmembrane helix</keyword>
<dbReference type="GO" id="GO:0016746">
    <property type="term" value="F:acyltransferase activity"/>
    <property type="evidence" value="ECO:0007669"/>
    <property type="project" value="TreeGrafter"/>
</dbReference>
<evidence type="ECO:0000313" key="8">
    <source>
        <dbReference type="Proteomes" id="UP000626109"/>
    </source>
</evidence>
<evidence type="ECO:0000256" key="6">
    <source>
        <dbReference type="SAM" id="Phobius"/>
    </source>
</evidence>
<dbReference type="InterPro" id="IPR004299">
    <property type="entry name" value="MBOAT_fam"/>
</dbReference>
<dbReference type="Proteomes" id="UP000626109">
    <property type="component" value="Unassembled WGS sequence"/>
</dbReference>
<dbReference type="GO" id="GO:0016020">
    <property type="term" value="C:membrane"/>
    <property type="evidence" value="ECO:0007669"/>
    <property type="project" value="UniProtKB-SubCell"/>
</dbReference>
<keyword evidence="4 6" id="KW-0472">Membrane</keyword>
<evidence type="ECO:0000256" key="4">
    <source>
        <dbReference type="ARBA" id="ARBA00023136"/>
    </source>
</evidence>
<dbReference type="PANTHER" id="PTHR13285:SF18">
    <property type="entry name" value="PROTEIN-CYSTEINE N-PALMITOYLTRANSFERASE RASP"/>
    <property type="match status" value="1"/>
</dbReference>
<dbReference type="EMBL" id="CAJNNW010026890">
    <property type="protein sequence ID" value="CAE8688425.1"/>
    <property type="molecule type" value="Genomic_DNA"/>
</dbReference>
<feature type="non-terminal residue" evidence="7">
    <location>
        <position position="583"/>
    </location>
</feature>
<feature type="transmembrane region" description="Helical" evidence="6">
    <location>
        <begin position="173"/>
        <end position="194"/>
    </location>
</feature>
<comment type="caution">
    <text evidence="7">The sequence shown here is derived from an EMBL/GenBank/DDBJ whole genome shotgun (WGS) entry which is preliminary data.</text>
</comment>
<proteinExistence type="predicted"/>
<evidence type="ECO:0000256" key="5">
    <source>
        <dbReference type="SAM" id="MobiDB-lite"/>
    </source>
</evidence>
<feature type="transmembrane region" description="Helical" evidence="6">
    <location>
        <begin position="113"/>
        <end position="130"/>
    </location>
</feature>
<feature type="transmembrane region" description="Helical" evidence="6">
    <location>
        <begin position="544"/>
        <end position="563"/>
    </location>
</feature>
<sequence length="583" mass="65880">SLEAEVKEEGQAESDHEPKERPPLHTTGSLVGVGSNRVGRCTMARWLSWEFLLIWYVIMAYFFTQVVPQGCMRLLALCESDVYCLGFMRPSLWRANYEMDNGDIQWREFRCEIHLLSLAAAAYVVLRAAFGRRRTWPCLMLSLAFVGYLHGGHTIFLLVACSGSYAVARAFGASKWAPVAAWAYGLSLIGFKVLNMQLKLAWVLGPVGKSLDNLPRAYDWHQSLSLMVLRLISFNMDYYWALKAVEGGAPQHEVPATADSEALTYKLRERRPRPVADYSLANCIAHAFYAPLWLAGPTMSFNVFASHLRDREQEAVRGWRLLLYGFRLVVCLALLEFVLHVAPVFALGRSKAYERLLRGDGEADLAALYVFMILNVMWLKFLVIWRFARLWALCDGFECIENMQRCVCNNYSIIGFWKGWHVSFNRWLVRYLYVPLGGRKWRWANVWLVFGFVAIWHDAEVKLLAWGMLNAGFLAMEHLAGSFWQSRTLAPLRARPELARWVRCAAGTTYIYVMLFVNLVGYGIGVGGSLSVTGAAFFGNAGQGLKTLLGSYIILFSGVQVMLELRACGISRDAGDEEPIKAT</sequence>
<dbReference type="InterPro" id="IPR051085">
    <property type="entry name" value="MB_O-acyltransferase"/>
</dbReference>
<keyword evidence="2 6" id="KW-0812">Transmembrane</keyword>
<feature type="transmembrane region" description="Helical" evidence="6">
    <location>
        <begin position="321"/>
        <end position="346"/>
    </location>
</feature>
<accession>A0A813JXK7</accession>
<feature type="transmembrane region" description="Helical" evidence="6">
    <location>
        <begin position="46"/>
        <end position="64"/>
    </location>
</feature>
<organism evidence="7 8">
    <name type="scientific">Polarella glacialis</name>
    <name type="common">Dinoflagellate</name>
    <dbReference type="NCBI Taxonomy" id="89957"/>
    <lineage>
        <taxon>Eukaryota</taxon>
        <taxon>Sar</taxon>
        <taxon>Alveolata</taxon>
        <taxon>Dinophyceae</taxon>
        <taxon>Suessiales</taxon>
        <taxon>Suessiaceae</taxon>
        <taxon>Polarella</taxon>
    </lineage>
</organism>
<comment type="subcellular location">
    <subcellularLocation>
        <location evidence="1">Membrane</location>
        <topology evidence="1">Multi-pass membrane protein</topology>
    </subcellularLocation>
</comment>
<feature type="transmembrane region" description="Helical" evidence="6">
    <location>
        <begin position="366"/>
        <end position="385"/>
    </location>
</feature>
<evidence type="ECO:0000313" key="7">
    <source>
        <dbReference type="EMBL" id="CAE8688425.1"/>
    </source>
</evidence>
<reference evidence="7" key="1">
    <citation type="submission" date="2021-02" db="EMBL/GenBank/DDBJ databases">
        <authorList>
            <person name="Dougan E. K."/>
            <person name="Rhodes N."/>
            <person name="Thang M."/>
            <person name="Chan C."/>
        </authorList>
    </citation>
    <scope>NUCLEOTIDE SEQUENCE</scope>
</reference>
<feature type="transmembrane region" description="Helical" evidence="6">
    <location>
        <begin position="504"/>
        <end position="524"/>
    </location>
</feature>
<gene>
    <name evidence="7" type="ORF">PGLA2088_LOCUS25916</name>
</gene>
<evidence type="ECO:0000256" key="1">
    <source>
        <dbReference type="ARBA" id="ARBA00004141"/>
    </source>
</evidence>
<protein>
    <submittedName>
        <fullName evidence="7">Uncharacterized protein</fullName>
    </submittedName>
</protein>
<evidence type="ECO:0000256" key="2">
    <source>
        <dbReference type="ARBA" id="ARBA00022692"/>
    </source>
</evidence>
<dbReference type="Pfam" id="PF03062">
    <property type="entry name" value="MBOAT"/>
    <property type="match status" value="1"/>
</dbReference>
<feature type="region of interest" description="Disordered" evidence="5">
    <location>
        <begin position="1"/>
        <end position="28"/>
    </location>
</feature>
<feature type="transmembrane region" description="Helical" evidence="6">
    <location>
        <begin position="142"/>
        <end position="167"/>
    </location>
</feature>
<evidence type="ECO:0000256" key="3">
    <source>
        <dbReference type="ARBA" id="ARBA00022989"/>
    </source>
</evidence>